<feature type="compositionally biased region" description="Polar residues" evidence="1">
    <location>
        <begin position="122"/>
        <end position="137"/>
    </location>
</feature>
<dbReference type="EMBL" id="FOFS01000013">
    <property type="protein sequence ID" value="SEQ95867.1"/>
    <property type="molecule type" value="Genomic_DNA"/>
</dbReference>
<proteinExistence type="predicted"/>
<name>A0A1H9KAB2_9GAMM</name>
<feature type="region of interest" description="Disordered" evidence="1">
    <location>
        <begin position="122"/>
        <end position="151"/>
    </location>
</feature>
<organism evidence="2 3">
    <name type="scientific">Solimonas aquatica</name>
    <dbReference type="NCBI Taxonomy" id="489703"/>
    <lineage>
        <taxon>Bacteria</taxon>
        <taxon>Pseudomonadati</taxon>
        <taxon>Pseudomonadota</taxon>
        <taxon>Gammaproteobacteria</taxon>
        <taxon>Nevskiales</taxon>
        <taxon>Nevskiaceae</taxon>
        <taxon>Solimonas</taxon>
    </lineage>
</organism>
<feature type="region of interest" description="Disordered" evidence="1">
    <location>
        <begin position="236"/>
        <end position="259"/>
    </location>
</feature>
<sequence length="291" mass="31372">MPCSSCPSPCSPESLMHACPPKLSRCAASALPGPTVGRVRRARAGSRRCEFAVFASRDAQSIAFFHRPSAADLLLFACAKRSKQEKAHPGSGARCAGAFAVQRARGRCRHAILAWLQLSRTSMSGSPLRSPHSSAPETGTPKSKATATAASSDKRRCAAAFDLPPLCLAPSSAASAVGESNRKFDSVAAAPWMARLQRPRAREQRRLPAPRQRRRMRGVGCAFFWLLFFAQAKKSSSGADRRTKPRRNRAPYTATNSKAQRPMALARLSRPTVLAALQTRRIVPTLPGLAS</sequence>
<gene>
    <name evidence="2" type="ORF">SAMN04488038_1135</name>
</gene>
<dbReference type="AlphaFoldDB" id="A0A1H9KAB2"/>
<feature type="compositionally biased region" description="Low complexity" evidence="1">
    <location>
        <begin position="140"/>
        <end position="151"/>
    </location>
</feature>
<evidence type="ECO:0000256" key="1">
    <source>
        <dbReference type="SAM" id="MobiDB-lite"/>
    </source>
</evidence>
<evidence type="ECO:0000313" key="2">
    <source>
        <dbReference type="EMBL" id="SEQ95867.1"/>
    </source>
</evidence>
<keyword evidence="3" id="KW-1185">Reference proteome</keyword>
<dbReference type="STRING" id="489703.SAMN04488038_1135"/>
<protein>
    <submittedName>
        <fullName evidence="2">Uncharacterized protein</fullName>
    </submittedName>
</protein>
<reference evidence="2 3" key="1">
    <citation type="submission" date="2016-10" db="EMBL/GenBank/DDBJ databases">
        <authorList>
            <person name="de Groot N.N."/>
        </authorList>
    </citation>
    <scope>NUCLEOTIDE SEQUENCE [LARGE SCALE GENOMIC DNA]</scope>
    <source>
        <strain evidence="2 3">DSM 25927</strain>
    </source>
</reference>
<evidence type="ECO:0000313" key="3">
    <source>
        <dbReference type="Proteomes" id="UP000199233"/>
    </source>
</evidence>
<dbReference type="Proteomes" id="UP000199233">
    <property type="component" value="Unassembled WGS sequence"/>
</dbReference>
<accession>A0A1H9KAB2</accession>